<dbReference type="Proteomes" id="UP000194440">
    <property type="component" value="Plasmid pACP4.4"/>
</dbReference>
<keyword evidence="1" id="KW-0614">Plasmid</keyword>
<dbReference type="KEGG" id="acis:CBP35_20930"/>
<dbReference type="EMBL" id="CP021370">
    <property type="protein sequence ID" value="ART61617.1"/>
    <property type="molecule type" value="Genomic_DNA"/>
</dbReference>
<evidence type="ECO:0000313" key="2">
    <source>
        <dbReference type="Proteomes" id="UP000194440"/>
    </source>
</evidence>
<gene>
    <name evidence="1" type="ORF">CBP36_21910</name>
</gene>
<proteinExistence type="predicted"/>
<dbReference type="AlphaFoldDB" id="A0A240UJD9"/>
<dbReference type="OrthoDB" id="8911231at2"/>
<sequence>MALDIFALLTSDGDHAQADHMFTGKAGDMVAVADVLDAVHCANRRLRAVPALASRFRNGATYPIPCVRLTKAECRVLVDAITDFGQSMPKTTKARKLADLLASSVCVY</sequence>
<geneLocation type="plasmid" evidence="1 2">
    <name>pACP4.4</name>
</geneLocation>
<protein>
    <submittedName>
        <fullName evidence="1">Uncharacterized protein</fullName>
    </submittedName>
</protein>
<name>A0A240UJD9_9BURK</name>
<keyword evidence="2" id="KW-1185">Reference proteome</keyword>
<dbReference type="KEGG" id="acip:CBP36_21910"/>
<reference evidence="1" key="1">
    <citation type="submission" date="2017-05" db="EMBL/GenBank/DDBJ databases">
        <title>Polyphasic characterization of four soil-derived phenanthrene-degrading Acidovorax strains and proposal of Acidovorax phenanthrenivorans sp. nov.</title>
        <authorList>
            <person name="Singleton D."/>
            <person name="Lee J."/>
            <person name="Dickey A.N."/>
            <person name="Stroud A."/>
            <person name="Scholl E.H."/>
            <person name="Wright F.A."/>
            <person name="Aitken M.D."/>
        </authorList>
    </citation>
    <scope>NUCLEOTIDE SEQUENCE</scope>
    <source>
        <strain evidence="1">P4</strain>
        <plasmid evidence="1">pACP4.4</plasmid>
    </source>
</reference>
<organism evidence="1 2">
    <name type="scientific">Acidovorax carolinensis</name>
    <dbReference type="NCBI Taxonomy" id="553814"/>
    <lineage>
        <taxon>Bacteria</taxon>
        <taxon>Pseudomonadati</taxon>
        <taxon>Pseudomonadota</taxon>
        <taxon>Betaproteobacteria</taxon>
        <taxon>Burkholderiales</taxon>
        <taxon>Comamonadaceae</taxon>
        <taxon>Acidovorax</taxon>
    </lineage>
</organism>
<evidence type="ECO:0000313" key="1">
    <source>
        <dbReference type="EMBL" id="ART61617.1"/>
    </source>
</evidence>
<accession>A0A240UJD9</accession>
<dbReference type="RefSeq" id="WP_013723340.1">
    <property type="nucleotide sequence ID" value="NZ_CP021365.1"/>
</dbReference>